<accession>A0AAX6FRQ6</accession>
<evidence type="ECO:0000313" key="3">
    <source>
        <dbReference type="Proteomes" id="UP001140949"/>
    </source>
</evidence>
<evidence type="ECO:0000256" key="1">
    <source>
        <dbReference type="SAM" id="MobiDB-lite"/>
    </source>
</evidence>
<keyword evidence="3" id="KW-1185">Reference proteome</keyword>
<dbReference type="EMBL" id="JANAVB010027118">
    <property type="protein sequence ID" value="KAJ6818671.1"/>
    <property type="molecule type" value="Genomic_DNA"/>
</dbReference>
<reference evidence="2" key="2">
    <citation type="submission" date="2023-04" db="EMBL/GenBank/DDBJ databases">
        <authorList>
            <person name="Bruccoleri R.E."/>
            <person name="Oakeley E.J."/>
            <person name="Faust A.-M."/>
            <person name="Dessus-Babus S."/>
            <person name="Altorfer M."/>
            <person name="Burckhardt D."/>
            <person name="Oertli M."/>
            <person name="Naumann U."/>
            <person name="Petersen F."/>
            <person name="Wong J."/>
        </authorList>
    </citation>
    <scope>NUCLEOTIDE SEQUENCE</scope>
    <source>
        <strain evidence="2">GSM-AAB239-AS_SAM_17_03QT</strain>
        <tissue evidence="2">Leaf</tissue>
    </source>
</reference>
<organism evidence="2 3">
    <name type="scientific">Iris pallida</name>
    <name type="common">Sweet iris</name>
    <dbReference type="NCBI Taxonomy" id="29817"/>
    <lineage>
        <taxon>Eukaryota</taxon>
        <taxon>Viridiplantae</taxon>
        <taxon>Streptophyta</taxon>
        <taxon>Embryophyta</taxon>
        <taxon>Tracheophyta</taxon>
        <taxon>Spermatophyta</taxon>
        <taxon>Magnoliopsida</taxon>
        <taxon>Liliopsida</taxon>
        <taxon>Asparagales</taxon>
        <taxon>Iridaceae</taxon>
        <taxon>Iridoideae</taxon>
        <taxon>Irideae</taxon>
        <taxon>Iris</taxon>
    </lineage>
</organism>
<feature type="compositionally biased region" description="Basic and acidic residues" evidence="1">
    <location>
        <begin position="16"/>
        <end position="33"/>
    </location>
</feature>
<reference evidence="2" key="1">
    <citation type="journal article" date="2023" name="GigaByte">
        <title>Genome assembly of the bearded iris, Iris pallida Lam.</title>
        <authorList>
            <person name="Bruccoleri R.E."/>
            <person name="Oakeley E.J."/>
            <person name="Faust A.M.E."/>
            <person name="Altorfer M."/>
            <person name="Dessus-Babus S."/>
            <person name="Burckhardt D."/>
            <person name="Oertli M."/>
            <person name="Naumann U."/>
            <person name="Petersen F."/>
            <person name="Wong J."/>
        </authorList>
    </citation>
    <scope>NUCLEOTIDE SEQUENCE</scope>
    <source>
        <strain evidence="2">GSM-AAB239-AS_SAM_17_03QT</strain>
    </source>
</reference>
<protein>
    <submittedName>
        <fullName evidence="2">Formin-like protein 5</fullName>
    </submittedName>
</protein>
<sequence length="88" mass="9834">MGLLLHSFPIKPNFQNRKERSSERRRETTEGAHRASMCSGGLEANRDDKDGGEDRLRCQIWGGGASPEARRGWQCWTKVGTALGRSMS</sequence>
<evidence type="ECO:0000313" key="2">
    <source>
        <dbReference type="EMBL" id="KAJ6818671.1"/>
    </source>
</evidence>
<name>A0AAX6FRQ6_IRIPA</name>
<proteinExistence type="predicted"/>
<feature type="region of interest" description="Disordered" evidence="1">
    <location>
        <begin position="1"/>
        <end position="53"/>
    </location>
</feature>
<dbReference type="AlphaFoldDB" id="A0AAX6FRQ6"/>
<comment type="caution">
    <text evidence="2">The sequence shown here is derived from an EMBL/GenBank/DDBJ whole genome shotgun (WGS) entry which is preliminary data.</text>
</comment>
<gene>
    <name evidence="2" type="ORF">M6B38_405315</name>
</gene>
<dbReference type="Proteomes" id="UP001140949">
    <property type="component" value="Unassembled WGS sequence"/>
</dbReference>
<feature type="compositionally biased region" description="Basic and acidic residues" evidence="1">
    <location>
        <begin position="44"/>
        <end position="53"/>
    </location>
</feature>